<proteinExistence type="predicted"/>
<dbReference type="GO" id="GO:0009103">
    <property type="term" value="P:lipopolysaccharide biosynthetic process"/>
    <property type="evidence" value="ECO:0007669"/>
    <property type="project" value="TreeGrafter"/>
</dbReference>
<evidence type="ECO:0000313" key="3">
    <source>
        <dbReference type="EMBL" id="KUY16988.1"/>
    </source>
</evidence>
<reference evidence="3 4" key="1">
    <citation type="submission" date="2015-11" db="EMBL/GenBank/DDBJ databases">
        <authorList>
            <person name="Nicholson A.C."/>
            <person name="Humrighouse B.W."/>
            <person name="Graziano J."/>
            <person name="Lasker B."/>
            <person name="Whitney A.M."/>
            <person name="Mcquiston J.R."/>
        </authorList>
    </citation>
    <scope>NUCLEOTIDE SEQUENCE [LARGE SCALE GENOMIC DNA]</scope>
    <source>
        <strain evidence="3 4">G4071</strain>
    </source>
</reference>
<keyword evidence="1" id="KW-0808">Transferase</keyword>
<dbReference type="GO" id="GO:0016757">
    <property type="term" value="F:glycosyltransferase activity"/>
    <property type="evidence" value="ECO:0007669"/>
    <property type="project" value="InterPro"/>
</dbReference>
<dbReference type="EMBL" id="LNOI01000004">
    <property type="protein sequence ID" value="KUY16988.1"/>
    <property type="molecule type" value="Genomic_DNA"/>
</dbReference>
<feature type="domain" description="Glycosyl transferase family 1" evidence="2">
    <location>
        <begin position="201"/>
        <end position="369"/>
    </location>
</feature>
<name>A0AAQ1SYW2_ELIMR</name>
<dbReference type="SUPFAM" id="SSF53756">
    <property type="entry name" value="UDP-Glycosyltransferase/glycogen phosphorylase"/>
    <property type="match status" value="1"/>
</dbReference>
<evidence type="ECO:0000259" key="2">
    <source>
        <dbReference type="Pfam" id="PF00534"/>
    </source>
</evidence>
<dbReference type="PANTHER" id="PTHR46401:SF2">
    <property type="entry name" value="GLYCOSYLTRANSFERASE WBBK-RELATED"/>
    <property type="match status" value="1"/>
</dbReference>
<dbReference type="Proteomes" id="UP000064412">
    <property type="component" value="Unassembled WGS sequence"/>
</dbReference>
<gene>
    <name evidence="3" type="ORF">ATB95_11415</name>
</gene>
<dbReference type="RefSeq" id="WP_059345033.1">
    <property type="nucleotide sequence ID" value="NZ_CP140570.1"/>
</dbReference>
<dbReference type="Gene3D" id="3.40.50.2000">
    <property type="entry name" value="Glycogen Phosphorylase B"/>
    <property type="match status" value="2"/>
</dbReference>
<comment type="caution">
    <text evidence="3">The sequence shown here is derived from an EMBL/GenBank/DDBJ whole genome shotgun (WGS) entry which is preliminary data.</text>
</comment>
<accession>A0AAQ1SYW2</accession>
<sequence length="382" mass="44703">MKKKILYHFATDRNGGEFRRIKRLANDYDLKYSYHTLEVVILPVFFLFSGFRFRKTKLGSEFLYLPIIFPFARFKIIRCLNKFLLSAFSRIINSFYKPALVWGETHLAYPAVQYGNFRKIIDIHGAYPEELEYIGANKKVIEEFHITEKEIIKTVNTLIVQSETMKNHLLDKMDGHIEKEIIVYQCGVDTDKFDYNNTHQEITRKHLGYVESDILFIYVGGLHKWQMIYETLEIFKTFSDNENINYLILSQDNPAPIFDFCNKNDIKRVKVLNKVPHDQVSAYMALSDIAWLIREDVILNKVASPTKLGEYLACGLPVIVGNVSENWPWVNNNEALFCIVDYKDIPDANQRITNFLQIPRDKEIIRNIAIEQLSSLRDYNSL</sequence>
<evidence type="ECO:0000256" key="1">
    <source>
        <dbReference type="ARBA" id="ARBA00022679"/>
    </source>
</evidence>
<dbReference type="PANTHER" id="PTHR46401">
    <property type="entry name" value="GLYCOSYLTRANSFERASE WBBK-RELATED"/>
    <property type="match status" value="1"/>
</dbReference>
<evidence type="ECO:0000313" key="4">
    <source>
        <dbReference type="Proteomes" id="UP000064412"/>
    </source>
</evidence>
<organism evidence="3 4">
    <name type="scientific">Elizabethkingia miricola</name>
    <name type="common">Chryseobacterium miricola</name>
    <dbReference type="NCBI Taxonomy" id="172045"/>
    <lineage>
        <taxon>Bacteria</taxon>
        <taxon>Pseudomonadati</taxon>
        <taxon>Bacteroidota</taxon>
        <taxon>Flavobacteriia</taxon>
        <taxon>Flavobacteriales</taxon>
        <taxon>Weeksellaceae</taxon>
        <taxon>Elizabethkingia</taxon>
    </lineage>
</organism>
<dbReference type="Pfam" id="PF00534">
    <property type="entry name" value="Glycos_transf_1"/>
    <property type="match status" value="1"/>
</dbReference>
<dbReference type="AlphaFoldDB" id="A0AAQ1SYW2"/>
<dbReference type="InterPro" id="IPR001296">
    <property type="entry name" value="Glyco_trans_1"/>
</dbReference>
<protein>
    <recommendedName>
        <fullName evidence="2">Glycosyl transferase family 1 domain-containing protein</fullName>
    </recommendedName>
</protein>